<reference evidence="2 3" key="1">
    <citation type="submission" date="2023-10" db="EMBL/GenBank/DDBJ databases">
        <title>Hymenobacter endophyticus sp. nov., an isolate from the leaf tissues of wheat.</title>
        <authorList>
            <person name="Dai Y."/>
        </authorList>
    </citation>
    <scope>NUCLEOTIDE SEQUENCE [LARGE SCALE GENOMIC DNA]</scope>
    <source>
        <strain evidence="2 3">ZK17L-C2</strain>
    </source>
</reference>
<evidence type="ECO:0000256" key="1">
    <source>
        <dbReference type="SAM" id="MobiDB-lite"/>
    </source>
</evidence>
<evidence type="ECO:0000313" key="3">
    <source>
        <dbReference type="Proteomes" id="UP001250698"/>
    </source>
</evidence>
<dbReference type="RefSeq" id="WP_315997283.1">
    <property type="nucleotide sequence ID" value="NZ_JAWDJT010000002.1"/>
</dbReference>
<feature type="region of interest" description="Disordered" evidence="1">
    <location>
        <begin position="16"/>
        <end position="46"/>
    </location>
</feature>
<evidence type="ECO:0000313" key="2">
    <source>
        <dbReference type="EMBL" id="MDU0369793.1"/>
    </source>
</evidence>
<feature type="compositionally biased region" description="Low complexity" evidence="1">
    <location>
        <begin position="30"/>
        <end position="39"/>
    </location>
</feature>
<comment type="caution">
    <text evidence="2">The sequence shown here is derived from an EMBL/GenBank/DDBJ whole genome shotgun (WGS) entry which is preliminary data.</text>
</comment>
<accession>A0ABU3TEK1</accession>
<name>A0ABU3TEK1_9BACT</name>
<dbReference type="Proteomes" id="UP001250698">
    <property type="component" value="Unassembled WGS sequence"/>
</dbReference>
<sequence>MKVTLSSLSEVLAAQRRAGQAATSRKKPAAKLPVAAATPESTPHGK</sequence>
<organism evidence="2 3">
    <name type="scientific">Hymenobacter endophyticus</name>
    <dbReference type="NCBI Taxonomy" id="3076335"/>
    <lineage>
        <taxon>Bacteria</taxon>
        <taxon>Pseudomonadati</taxon>
        <taxon>Bacteroidota</taxon>
        <taxon>Cytophagia</taxon>
        <taxon>Cytophagales</taxon>
        <taxon>Hymenobacteraceae</taxon>
        <taxon>Hymenobacter</taxon>
    </lineage>
</organism>
<proteinExistence type="predicted"/>
<keyword evidence="3" id="KW-1185">Reference proteome</keyword>
<gene>
    <name evidence="2" type="ORF">ROI90_05250</name>
</gene>
<protein>
    <submittedName>
        <fullName evidence="2">Uncharacterized protein</fullName>
    </submittedName>
</protein>
<dbReference type="EMBL" id="JAWDJT010000002">
    <property type="protein sequence ID" value="MDU0369793.1"/>
    <property type="molecule type" value="Genomic_DNA"/>
</dbReference>